<gene>
    <name evidence="1" type="ORF">JIG36_24975</name>
</gene>
<dbReference type="RefSeq" id="WP_203378827.1">
    <property type="nucleotide sequence ID" value="NZ_JAENHP010000008.1"/>
</dbReference>
<reference evidence="1 2" key="1">
    <citation type="submission" date="2021-01" db="EMBL/GenBank/DDBJ databases">
        <title>Actinoplanes sp. nov. LDG1-06 isolated from lichen.</title>
        <authorList>
            <person name="Saeng-In P."/>
            <person name="Phongsopitanun W."/>
            <person name="Kanchanasin P."/>
            <person name="Yuki M."/>
            <person name="Kudo T."/>
            <person name="Ohkuma M."/>
            <person name="Tanasupawat S."/>
        </authorList>
    </citation>
    <scope>NUCLEOTIDE SEQUENCE [LARGE SCALE GENOMIC DNA]</scope>
    <source>
        <strain evidence="1 2">LDG1-06</strain>
    </source>
</reference>
<comment type="caution">
    <text evidence="1">The sequence shown here is derived from an EMBL/GenBank/DDBJ whole genome shotgun (WGS) entry which is preliminary data.</text>
</comment>
<sequence length="238" mass="25630">MGTARKFNQVLHSELDVHAAWMPVTNTFALGDYGVISDGVFVKMGNIAEYGVTFAPATGAPTKLRFRSDGTRVTRFLAGAEVPNIPQVDLEASIRIEFSTKDSFYIDAPVLTVQSMEDVARVGAALRKAEGWRRKYRVVFSTYAGQGCTIISSREANSAFELSATADVLHLLELGKAQGGITLSGERAAGLEVIGASGVVGLRLFKLRLFTGSTDVLRADSTDDQVEFDTGVDLEDDV</sequence>
<name>A0ABS2AG85_9ACTN</name>
<dbReference type="Proteomes" id="UP000632138">
    <property type="component" value="Unassembled WGS sequence"/>
</dbReference>
<organism evidence="1 2">
    <name type="scientific">Paractinoplanes ovalisporus</name>
    <dbReference type="NCBI Taxonomy" id="2810368"/>
    <lineage>
        <taxon>Bacteria</taxon>
        <taxon>Bacillati</taxon>
        <taxon>Actinomycetota</taxon>
        <taxon>Actinomycetes</taxon>
        <taxon>Micromonosporales</taxon>
        <taxon>Micromonosporaceae</taxon>
        <taxon>Paractinoplanes</taxon>
    </lineage>
</organism>
<evidence type="ECO:0000313" key="1">
    <source>
        <dbReference type="EMBL" id="MBM2618817.1"/>
    </source>
</evidence>
<evidence type="ECO:0000313" key="2">
    <source>
        <dbReference type="Proteomes" id="UP000632138"/>
    </source>
</evidence>
<keyword evidence="2" id="KW-1185">Reference proteome</keyword>
<protein>
    <submittedName>
        <fullName evidence="1">Uncharacterized protein</fullName>
    </submittedName>
</protein>
<accession>A0ABS2AG85</accession>
<dbReference type="EMBL" id="JAENHP010000008">
    <property type="protein sequence ID" value="MBM2618817.1"/>
    <property type="molecule type" value="Genomic_DNA"/>
</dbReference>
<proteinExistence type="predicted"/>